<dbReference type="OrthoDB" id="543851at2759"/>
<protein>
    <submittedName>
        <fullName evidence="1">Uncharacterized protein</fullName>
    </submittedName>
</protein>
<accession>A0A2K3DLQ4</accession>
<dbReference type="KEGG" id="cre:CHLRE_07g357033v5"/>
<dbReference type="Proteomes" id="UP000006906">
    <property type="component" value="Chromosome 7"/>
</dbReference>
<reference evidence="1 2" key="1">
    <citation type="journal article" date="2007" name="Science">
        <title>The Chlamydomonas genome reveals the evolution of key animal and plant functions.</title>
        <authorList>
            <person name="Merchant S.S."/>
            <person name="Prochnik S.E."/>
            <person name="Vallon O."/>
            <person name="Harris E.H."/>
            <person name="Karpowicz S.J."/>
            <person name="Witman G.B."/>
            <person name="Terry A."/>
            <person name="Salamov A."/>
            <person name="Fritz-Laylin L.K."/>
            <person name="Marechal-Drouard L."/>
            <person name="Marshall W.F."/>
            <person name="Qu L.H."/>
            <person name="Nelson D.R."/>
            <person name="Sanderfoot A.A."/>
            <person name="Spalding M.H."/>
            <person name="Kapitonov V.V."/>
            <person name="Ren Q."/>
            <person name="Ferris P."/>
            <person name="Lindquist E."/>
            <person name="Shapiro H."/>
            <person name="Lucas S.M."/>
            <person name="Grimwood J."/>
            <person name="Schmutz J."/>
            <person name="Cardol P."/>
            <person name="Cerutti H."/>
            <person name="Chanfreau G."/>
            <person name="Chen C.L."/>
            <person name="Cognat V."/>
            <person name="Croft M.T."/>
            <person name="Dent R."/>
            <person name="Dutcher S."/>
            <person name="Fernandez E."/>
            <person name="Fukuzawa H."/>
            <person name="Gonzalez-Ballester D."/>
            <person name="Gonzalez-Halphen D."/>
            <person name="Hallmann A."/>
            <person name="Hanikenne M."/>
            <person name="Hippler M."/>
            <person name="Inwood W."/>
            <person name="Jabbari K."/>
            <person name="Kalanon M."/>
            <person name="Kuras R."/>
            <person name="Lefebvre P.A."/>
            <person name="Lemaire S.D."/>
            <person name="Lobanov A.V."/>
            <person name="Lohr M."/>
            <person name="Manuell A."/>
            <person name="Meier I."/>
            <person name="Mets L."/>
            <person name="Mittag M."/>
            <person name="Mittelmeier T."/>
            <person name="Moroney J.V."/>
            <person name="Moseley J."/>
            <person name="Napoli C."/>
            <person name="Nedelcu A.M."/>
            <person name="Niyogi K."/>
            <person name="Novoselov S.V."/>
            <person name="Paulsen I.T."/>
            <person name="Pazour G."/>
            <person name="Purton S."/>
            <person name="Ral J.P."/>
            <person name="Riano-Pachon D.M."/>
            <person name="Riekhof W."/>
            <person name="Rymarquis L."/>
            <person name="Schroda M."/>
            <person name="Stern D."/>
            <person name="Umen J."/>
            <person name="Willows R."/>
            <person name="Wilson N."/>
            <person name="Zimmer S.L."/>
            <person name="Allmer J."/>
            <person name="Balk J."/>
            <person name="Bisova K."/>
            <person name="Chen C.J."/>
            <person name="Elias M."/>
            <person name="Gendler K."/>
            <person name="Hauser C."/>
            <person name="Lamb M.R."/>
            <person name="Ledford H."/>
            <person name="Long J.C."/>
            <person name="Minagawa J."/>
            <person name="Page M.D."/>
            <person name="Pan J."/>
            <person name="Pootakham W."/>
            <person name="Roje S."/>
            <person name="Rose A."/>
            <person name="Stahlberg E."/>
            <person name="Terauchi A.M."/>
            <person name="Yang P."/>
            <person name="Ball S."/>
            <person name="Bowler C."/>
            <person name="Dieckmann C.L."/>
            <person name="Gladyshev V.N."/>
            <person name="Green P."/>
            <person name="Jorgensen R."/>
            <person name="Mayfield S."/>
            <person name="Mueller-Roeber B."/>
            <person name="Rajamani S."/>
            <person name="Sayre R.T."/>
            <person name="Brokstein P."/>
            <person name="Dubchak I."/>
            <person name="Goodstein D."/>
            <person name="Hornick L."/>
            <person name="Huang Y.W."/>
            <person name="Jhaveri J."/>
            <person name="Luo Y."/>
            <person name="Martinez D."/>
            <person name="Ngau W.C."/>
            <person name="Otillar B."/>
            <person name="Poliakov A."/>
            <person name="Porter A."/>
            <person name="Szajkowski L."/>
            <person name="Werner G."/>
            <person name="Zhou K."/>
            <person name="Grigoriev I.V."/>
            <person name="Rokhsar D.S."/>
            <person name="Grossman A.R."/>
        </authorList>
    </citation>
    <scope>NUCLEOTIDE SEQUENCE [LARGE SCALE GENOMIC DNA]</scope>
    <source>
        <strain evidence="2">CC-503</strain>
    </source>
</reference>
<dbReference type="InParanoid" id="A0A2K3DLQ4"/>
<proteinExistence type="predicted"/>
<dbReference type="ExpressionAtlas" id="A0A2K3DLQ4">
    <property type="expression patterns" value="baseline"/>
</dbReference>
<evidence type="ECO:0000313" key="1">
    <source>
        <dbReference type="EMBL" id="PNW81464.1"/>
    </source>
</evidence>
<sequence length="455" mass="46017">MPGRRPHSNSSGSSRHVLLLPLLAAALLAASLLPLSPKLIAAATAVDAGLLAAEQAAAGSSVFSGGGGSSSGGGGGAQRVLAAAAAGQADGGEEAEAEMAAQLAAGEVEGRRRLMSLVRAGPLPGLSFPGFPGAGLVPGGGVAGAAVAAGAAGAGYVITQQDPIAIALRQLSIVAIEAYGTEVSAALGIAVSALDARLARYSAYLKREADALKDGSSPAQLDQVQREIRVLVVLRAALKDTQARLGVYVKFLTAATSAWTAWVYGIQYRFQSANVNFLTANDPFGVEYARVFFSLSDQTKLIALLLKPFITEFTFGQEFFNSLAGILLDAYNTERDRLTVTPVATLNAPLGSGGNLQSVIARVQQLAKRVRLGGGGAADGLLAAARQGRDNVIAALRPPLPGGGSNVAGLWRQAMQARQGGGGGGMGQAADGLLARMQGLAEGASNAGFFSAQSG</sequence>
<dbReference type="GeneID" id="5729210"/>
<gene>
    <name evidence="1" type="ORF">CHLRE_07g357033v5</name>
</gene>
<dbReference type="RefSeq" id="XP_042923249.1">
    <property type="nucleotide sequence ID" value="XM_043064680.1"/>
</dbReference>
<dbReference type="EMBL" id="CM008968">
    <property type="protein sequence ID" value="PNW81464.1"/>
    <property type="molecule type" value="Genomic_DNA"/>
</dbReference>
<evidence type="ECO:0000313" key="2">
    <source>
        <dbReference type="Proteomes" id="UP000006906"/>
    </source>
</evidence>
<dbReference type="AlphaFoldDB" id="A0A2K3DLQ4"/>
<name>A0A2K3DLQ4_CHLRE</name>
<keyword evidence="2" id="KW-1185">Reference proteome</keyword>
<organism evidence="1 2">
    <name type="scientific">Chlamydomonas reinhardtii</name>
    <name type="common">Chlamydomonas smithii</name>
    <dbReference type="NCBI Taxonomy" id="3055"/>
    <lineage>
        <taxon>Eukaryota</taxon>
        <taxon>Viridiplantae</taxon>
        <taxon>Chlorophyta</taxon>
        <taxon>core chlorophytes</taxon>
        <taxon>Chlorophyceae</taxon>
        <taxon>CS clade</taxon>
        <taxon>Chlamydomonadales</taxon>
        <taxon>Chlamydomonadaceae</taxon>
        <taxon>Chlamydomonas</taxon>
    </lineage>
</organism>
<dbReference type="Gramene" id="PNW81464">
    <property type="protein sequence ID" value="PNW81464"/>
    <property type="gene ID" value="CHLRE_07g357033v5"/>
</dbReference>